<name>A0ABR2ZFB5_9AGAR</name>
<dbReference type="InterPro" id="IPR059179">
    <property type="entry name" value="MLKL-like_MCAfunc"/>
</dbReference>
<feature type="compositionally biased region" description="Low complexity" evidence="1">
    <location>
        <begin position="369"/>
        <end position="383"/>
    </location>
</feature>
<dbReference type="Proteomes" id="UP001437256">
    <property type="component" value="Unassembled WGS sequence"/>
</dbReference>
<evidence type="ECO:0000313" key="2">
    <source>
        <dbReference type="EMBL" id="KAL0060332.1"/>
    </source>
</evidence>
<feature type="region of interest" description="Disordered" evidence="1">
    <location>
        <begin position="445"/>
        <end position="488"/>
    </location>
</feature>
<dbReference type="Gene3D" id="1.20.930.20">
    <property type="entry name" value="Adaptor protein Cbl, N-terminal domain"/>
    <property type="match status" value="1"/>
</dbReference>
<dbReference type="EMBL" id="JBBXMP010000181">
    <property type="protein sequence ID" value="KAL0060332.1"/>
    <property type="molecule type" value="Genomic_DNA"/>
</dbReference>
<feature type="compositionally biased region" description="Polar residues" evidence="1">
    <location>
        <begin position="1"/>
        <end position="12"/>
    </location>
</feature>
<gene>
    <name evidence="2" type="ORF">AAF712_012898</name>
</gene>
<dbReference type="CDD" id="cd21037">
    <property type="entry name" value="MLKL_NTD"/>
    <property type="match status" value="1"/>
</dbReference>
<evidence type="ECO:0000256" key="1">
    <source>
        <dbReference type="SAM" id="MobiDB-lite"/>
    </source>
</evidence>
<feature type="compositionally biased region" description="Low complexity" evidence="1">
    <location>
        <begin position="257"/>
        <end position="277"/>
    </location>
</feature>
<keyword evidence="3" id="KW-1185">Reference proteome</keyword>
<feature type="region of interest" description="Disordered" evidence="1">
    <location>
        <begin position="232"/>
        <end position="386"/>
    </location>
</feature>
<feature type="compositionally biased region" description="Pro residues" evidence="1">
    <location>
        <begin position="464"/>
        <end position="488"/>
    </location>
</feature>
<proteinExistence type="predicted"/>
<accession>A0ABR2ZFB5</accession>
<feature type="region of interest" description="Disordered" evidence="1">
    <location>
        <begin position="1"/>
        <end position="22"/>
    </location>
</feature>
<organism evidence="2 3">
    <name type="scientific">Marasmius tenuissimus</name>
    <dbReference type="NCBI Taxonomy" id="585030"/>
    <lineage>
        <taxon>Eukaryota</taxon>
        <taxon>Fungi</taxon>
        <taxon>Dikarya</taxon>
        <taxon>Basidiomycota</taxon>
        <taxon>Agaricomycotina</taxon>
        <taxon>Agaricomycetes</taxon>
        <taxon>Agaricomycetidae</taxon>
        <taxon>Agaricales</taxon>
        <taxon>Marasmiineae</taxon>
        <taxon>Marasmiaceae</taxon>
        <taxon>Marasmius</taxon>
    </lineage>
</organism>
<sequence length="488" mass="52218">MEVTSLKSTPSSPELAVPPVGEVPTSFTSRVKGWVEWPGNATEAAIATLVAVQKTVPVPGLGSVCLTLAELLRAVDDTKENKKAFGRLADEAIKMTEVIMKGCKVATDSESRNQTNSAATISQLNAHAEAFNGILEEIKDEIKKKEKLSAPQRFWTSRKDLGLVQQWREKLNAAVDRFQTECNISHLKALDRVENKLDTLISARRTEREVLTASESDSFHDVVEPAPQITFTGSEAHGIPQSHTPPRGFVPNHGDKPTTVSTPGSRPPSSSGRTESSNPQSHSPAASLFDGGRDPSSATGRSSPFSDAKDTAASSGSPPISRTSSNPFNPFRSRGTPPVSQSPSPTPSSMPHSAPTPAPNPFLQPQSPPRSQNSSPSSMSILQGSSGVSIGGNITMNSVVGNQNNSYTSPATHHVSNSGNVYYNTNSNNGNAYYNANSSWGAPNPTYESNAHHHHHHSTGAYPHPFPSPHPQPYGWRSPPPPGSWHPY</sequence>
<comment type="caution">
    <text evidence="2">The sequence shown here is derived from an EMBL/GenBank/DDBJ whole genome shotgun (WGS) entry which is preliminary data.</text>
</comment>
<dbReference type="InterPro" id="IPR036537">
    <property type="entry name" value="Adaptor_Cbl_N_dom_sf"/>
</dbReference>
<evidence type="ECO:0000313" key="3">
    <source>
        <dbReference type="Proteomes" id="UP001437256"/>
    </source>
</evidence>
<feature type="compositionally biased region" description="Polar residues" evidence="1">
    <location>
        <begin position="296"/>
        <end position="305"/>
    </location>
</feature>
<reference evidence="2 3" key="1">
    <citation type="submission" date="2024-05" db="EMBL/GenBank/DDBJ databases">
        <title>A draft genome resource for the thread blight pathogen Marasmius tenuissimus strain MS-2.</title>
        <authorList>
            <person name="Yulfo-Soto G.E."/>
            <person name="Baruah I.K."/>
            <person name="Amoako-Attah I."/>
            <person name="Bukari Y."/>
            <person name="Meinhardt L.W."/>
            <person name="Bailey B.A."/>
            <person name="Cohen S.P."/>
        </authorList>
    </citation>
    <scope>NUCLEOTIDE SEQUENCE [LARGE SCALE GENOMIC DNA]</scope>
    <source>
        <strain evidence="2 3">MS-2</strain>
    </source>
</reference>
<feature type="compositionally biased region" description="Pro residues" evidence="1">
    <location>
        <begin position="344"/>
        <end position="368"/>
    </location>
</feature>
<feature type="compositionally biased region" description="Low complexity" evidence="1">
    <location>
        <begin position="314"/>
        <end position="325"/>
    </location>
</feature>
<protein>
    <submittedName>
        <fullName evidence="2">Uncharacterized protein</fullName>
    </submittedName>
</protein>